<evidence type="ECO:0008006" key="3">
    <source>
        <dbReference type="Google" id="ProtNLM"/>
    </source>
</evidence>
<evidence type="ECO:0000313" key="1">
    <source>
        <dbReference type="EMBL" id="OGD61742.1"/>
    </source>
</evidence>
<sequence length="84" mass="9270">MADSQKVGTVSHYYDKIGVGTVKLTADLKVGDMIQFKGKKTDFTQPVESIQFEHQDIQEAKTGQDVGVKVMSKVCEGDEIFLMA</sequence>
<evidence type="ECO:0000313" key="2">
    <source>
        <dbReference type="Proteomes" id="UP000177006"/>
    </source>
</evidence>
<dbReference type="EMBL" id="MEZK01000034">
    <property type="protein sequence ID" value="OGD61742.1"/>
    <property type="molecule type" value="Genomic_DNA"/>
</dbReference>
<dbReference type="STRING" id="1797457.A2160_04690"/>
<dbReference type="AlphaFoldDB" id="A0A1F5E2Y7"/>
<protein>
    <recommendedName>
        <fullName evidence="3">Translation elongation factor-like protein</fullName>
    </recommendedName>
</protein>
<dbReference type="Gene3D" id="2.40.30.10">
    <property type="entry name" value="Translation factors"/>
    <property type="match status" value="1"/>
</dbReference>
<proteinExistence type="predicted"/>
<dbReference type="SUPFAM" id="SSF50447">
    <property type="entry name" value="Translation proteins"/>
    <property type="match status" value="1"/>
</dbReference>
<dbReference type="Proteomes" id="UP000177006">
    <property type="component" value="Unassembled WGS sequence"/>
</dbReference>
<accession>A0A1F5E2Y7</accession>
<organism evidence="1 2">
    <name type="scientific">Candidatus Beckwithbacteria bacterium RBG_13_42_9</name>
    <dbReference type="NCBI Taxonomy" id="1797457"/>
    <lineage>
        <taxon>Bacteria</taxon>
        <taxon>Candidatus Beckwithiibacteriota</taxon>
    </lineage>
</organism>
<name>A0A1F5E2Y7_9BACT</name>
<reference evidence="1 2" key="1">
    <citation type="journal article" date="2016" name="Nat. Commun.">
        <title>Thousands of microbial genomes shed light on interconnected biogeochemical processes in an aquifer system.</title>
        <authorList>
            <person name="Anantharaman K."/>
            <person name="Brown C.T."/>
            <person name="Hug L.A."/>
            <person name="Sharon I."/>
            <person name="Castelle C.J."/>
            <person name="Probst A.J."/>
            <person name="Thomas B.C."/>
            <person name="Singh A."/>
            <person name="Wilkins M.J."/>
            <person name="Karaoz U."/>
            <person name="Brodie E.L."/>
            <person name="Williams K.H."/>
            <person name="Hubbard S.S."/>
            <person name="Banfield J.F."/>
        </authorList>
    </citation>
    <scope>NUCLEOTIDE SEQUENCE [LARGE SCALE GENOMIC DNA]</scope>
</reference>
<gene>
    <name evidence="1" type="ORF">A2160_04690</name>
</gene>
<comment type="caution">
    <text evidence="1">The sequence shown here is derived from an EMBL/GenBank/DDBJ whole genome shotgun (WGS) entry which is preliminary data.</text>
</comment>
<dbReference type="InterPro" id="IPR009000">
    <property type="entry name" value="Transl_B-barrel_sf"/>
</dbReference>